<feature type="compositionally biased region" description="Basic and acidic residues" evidence="3">
    <location>
        <begin position="217"/>
        <end position="237"/>
    </location>
</feature>
<dbReference type="InterPro" id="IPR032675">
    <property type="entry name" value="LRR_dom_sf"/>
</dbReference>
<keyword evidence="1" id="KW-0433">Leucine-rich repeat</keyword>
<dbReference type="PANTHER" id="PTHR15454">
    <property type="entry name" value="NISCHARIN RELATED"/>
    <property type="match status" value="1"/>
</dbReference>
<name>A0A7M5XMZ0_9CNID</name>
<dbReference type="PANTHER" id="PTHR15454:SF73">
    <property type="entry name" value="DYNEIN AXONEMAL LIGHT CHAIN 1"/>
    <property type="match status" value="1"/>
</dbReference>
<dbReference type="SUPFAM" id="SSF52058">
    <property type="entry name" value="L domain-like"/>
    <property type="match status" value="1"/>
</dbReference>
<evidence type="ECO:0000313" key="6">
    <source>
        <dbReference type="Proteomes" id="UP000594262"/>
    </source>
</evidence>
<evidence type="ECO:0000256" key="4">
    <source>
        <dbReference type="SAM" id="SignalP"/>
    </source>
</evidence>
<dbReference type="EnsemblMetazoa" id="CLYHEMT026020.1">
    <property type="protein sequence ID" value="CLYHEMP026020.1"/>
    <property type="gene ID" value="CLYHEMG026020"/>
</dbReference>
<evidence type="ECO:0000256" key="3">
    <source>
        <dbReference type="SAM" id="MobiDB-lite"/>
    </source>
</evidence>
<dbReference type="AlphaFoldDB" id="A0A7M5XMZ0"/>
<feature type="compositionally biased region" description="Basic and acidic residues" evidence="3">
    <location>
        <begin position="91"/>
        <end position="100"/>
    </location>
</feature>
<accession>A0A7M5XMZ0</accession>
<keyword evidence="4" id="KW-0732">Signal</keyword>
<dbReference type="OrthoDB" id="1517790at2759"/>
<protein>
    <submittedName>
        <fullName evidence="5">Uncharacterized protein</fullName>
    </submittedName>
</protein>
<feature type="signal peptide" evidence="4">
    <location>
        <begin position="1"/>
        <end position="25"/>
    </location>
</feature>
<feature type="compositionally biased region" description="Basic and acidic residues" evidence="3">
    <location>
        <begin position="158"/>
        <end position="167"/>
    </location>
</feature>
<evidence type="ECO:0000313" key="5">
    <source>
        <dbReference type="EnsemblMetazoa" id="CLYHEMP026020.1"/>
    </source>
</evidence>
<feature type="compositionally biased region" description="Basic residues" evidence="3">
    <location>
        <begin position="239"/>
        <end position="248"/>
    </location>
</feature>
<organism evidence="5 6">
    <name type="scientific">Clytia hemisphaerica</name>
    <dbReference type="NCBI Taxonomy" id="252671"/>
    <lineage>
        <taxon>Eukaryota</taxon>
        <taxon>Metazoa</taxon>
        <taxon>Cnidaria</taxon>
        <taxon>Hydrozoa</taxon>
        <taxon>Hydroidolina</taxon>
        <taxon>Leptothecata</taxon>
        <taxon>Obeliida</taxon>
        <taxon>Clytiidae</taxon>
        <taxon>Clytia</taxon>
    </lineage>
</organism>
<evidence type="ECO:0000256" key="1">
    <source>
        <dbReference type="ARBA" id="ARBA00022614"/>
    </source>
</evidence>
<sequence>SLSSCFVALIFTDMLFLFFSRSIVSLKDLPNLENLNLKGNPLCDDPDYIIKVKEAFPKLKTIDFKKLSELYFKAITERSKREKKTQGSSNEKNEVKDRGFKKSVVTSTKSASPQEDESNEGVKSEDDNSEGGKKKKPSKKRKLDEDNTENENNLKNGTDSHVEDGSPTKKKSKKKKHKNDMSSLTETSKDEILGEENAFNEKTDFQAEEIISKKRNKETFESEREKTDSKNADEISSTKKSKKKKKKSKDGEDDSSTKKVGQKQTGVVSVIKVKKKSKKTKDGGKNKDVLSAVVENEGLTFGAGTESSW</sequence>
<reference evidence="5" key="1">
    <citation type="submission" date="2021-01" db="UniProtKB">
        <authorList>
            <consortium name="EnsemblMetazoa"/>
        </authorList>
    </citation>
    <scope>IDENTIFICATION</scope>
</reference>
<dbReference type="Proteomes" id="UP000594262">
    <property type="component" value="Unplaced"/>
</dbReference>
<proteinExistence type="predicted"/>
<keyword evidence="6" id="KW-1185">Reference proteome</keyword>
<dbReference type="Gene3D" id="3.80.10.10">
    <property type="entry name" value="Ribonuclease Inhibitor"/>
    <property type="match status" value="1"/>
</dbReference>
<evidence type="ECO:0000256" key="2">
    <source>
        <dbReference type="ARBA" id="ARBA00022737"/>
    </source>
</evidence>
<dbReference type="GO" id="GO:0005737">
    <property type="term" value="C:cytoplasm"/>
    <property type="evidence" value="ECO:0007669"/>
    <property type="project" value="TreeGrafter"/>
</dbReference>
<feature type="region of interest" description="Disordered" evidence="3">
    <location>
        <begin position="78"/>
        <end position="289"/>
    </location>
</feature>
<feature type="compositionally biased region" description="Basic residues" evidence="3">
    <location>
        <begin position="168"/>
        <end position="178"/>
    </location>
</feature>
<feature type="compositionally biased region" description="Basic and acidic residues" evidence="3">
    <location>
        <begin position="120"/>
        <end position="132"/>
    </location>
</feature>
<feature type="chain" id="PRO_5029635179" evidence="4">
    <location>
        <begin position="26"/>
        <end position="309"/>
    </location>
</feature>
<keyword evidence="2" id="KW-0677">Repeat</keyword>